<feature type="binding site" evidence="9">
    <location>
        <position position="84"/>
    </location>
    <ligand>
        <name>S-adenosyl-L-methionine</name>
        <dbReference type="ChEBI" id="CHEBI:59789"/>
    </ligand>
</feature>
<proteinExistence type="inferred from homology"/>
<dbReference type="PIRSF" id="PIRSF036432">
    <property type="entry name" value="Diphthine_synth"/>
    <property type="match status" value="1"/>
</dbReference>
<dbReference type="OrthoDB" id="2516at2759"/>
<dbReference type="FunFam" id="3.40.1010.10:FF:000004">
    <property type="entry name" value="Putative diphthine synthase"/>
    <property type="match status" value="1"/>
</dbReference>
<dbReference type="PANTHER" id="PTHR10882">
    <property type="entry name" value="DIPHTHINE SYNTHASE"/>
    <property type="match status" value="1"/>
</dbReference>
<evidence type="ECO:0000256" key="5">
    <source>
        <dbReference type="ARBA" id="ARBA00022603"/>
    </source>
</evidence>
<name>A0A8J5XYV5_DIALT</name>
<accession>A0A8J5XYV5</accession>
<evidence type="ECO:0000256" key="9">
    <source>
        <dbReference type="PIRSR" id="PIRSR036432-1"/>
    </source>
</evidence>
<dbReference type="GO" id="GO:0141133">
    <property type="term" value="F:diphthine methyl ester synthase activity"/>
    <property type="evidence" value="ECO:0007669"/>
    <property type="project" value="UniProtKB-EC"/>
</dbReference>
<dbReference type="GO" id="GO:0017183">
    <property type="term" value="P:protein histidyl modification to diphthamide"/>
    <property type="evidence" value="ECO:0007669"/>
    <property type="project" value="UniProtKB-UniPathway"/>
</dbReference>
<gene>
    <name evidence="11" type="ORF">KFE25_008881</name>
</gene>
<comment type="pathway">
    <text evidence="2">Protein modification; peptidyl-diphthamide biosynthesis.</text>
</comment>
<dbReference type="FunFam" id="3.30.950.10:FF:000004">
    <property type="entry name" value="Diphthine synthase putative"/>
    <property type="match status" value="1"/>
</dbReference>
<keyword evidence="7 9" id="KW-0949">S-adenosyl-L-methionine</keyword>
<dbReference type="PANTHER" id="PTHR10882:SF0">
    <property type="entry name" value="DIPHTHINE METHYL ESTER SYNTHASE"/>
    <property type="match status" value="1"/>
</dbReference>
<dbReference type="Pfam" id="PF00590">
    <property type="entry name" value="TP_methylase"/>
    <property type="match status" value="1"/>
</dbReference>
<dbReference type="EC" id="2.1.1.314" evidence="4"/>
<evidence type="ECO:0000256" key="7">
    <source>
        <dbReference type="ARBA" id="ARBA00022691"/>
    </source>
</evidence>
<comment type="similarity">
    <text evidence="3">Belongs to the diphthine synthase family.</text>
</comment>
<comment type="catalytic activity">
    <reaction evidence="8">
        <text>2-[(3S)-amino-3-carboxypropyl]-L-histidyl-[translation elongation factor 2] + 4 S-adenosyl-L-methionine = diphthine methyl ester-[translation elongation factor 2] + 4 S-adenosyl-L-homocysteine + 3 H(+)</text>
        <dbReference type="Rhea" id="RHEA:42652"/>
        <dbReference type="Rhea" id="RHEA-COMP:9749"/>
        <dbReference type="Rhea" id="RHEA-COMP:10173"/>
        <dbReference type="ChEBI" id="CHEBI:15378"/>
        <dbReference type="ChEBI" id="CHEBI:57856"/>
        <dbReference type="ChEBI" id="CHEBI:59789"/>
        <dbReference type="ChEBI" id="CHEBI:73995"/>
        <dbReference type="ChEBI" id="CHEBI:79005"/>
        <dbReference type="EC" id="2.1.1.314"/>
    </reaction>
</comment>
<evidence type="ECO:0000313" key="12">
    <source>
        <dbReference type="Proteomes" id="UP000751190"/>
    </source>
</evidence>
<dbReference type="SUPFAM" id="SSF53790">
    <property type="entry name" value="Tetrapyrrole methylase"/>
    <property type="match status" value="1"/>
</dbReference>
<dbReference type="HAMAP" id="MF_01084">
    <property type="entry name" value="Diphthine_synth"/>
    <property type="match status" value="1"/>
</dbReference>
<dbReference type="AlphaFoldDB" id="A0A8J5XYV5"/>
<evidence type="ECO:0000256" key="4">
    <source>
        <dbReference type="ARBA" id="ARBA00011927"/>
    </source>
</evidence>
<dbReference type="Gene3D" id="3.30.950.10">
    <property type="entry name" value="Methyltransferase, Cobalt-precorrin-4 Transmethylase, Domain 2"/>
    <property type="match status" value="1"/>
</dbReference>
<evidence type="ECO:0000256" key="1">
    <source>
        <dbReference type="ARBA" id="ARBA00004006"/>
    </source>
</evidence>
<evidence type="ECO:0000313" key="11">
    <source>
        <dbReference type="EMBL" id="KAG8470460.1"/>
    </source>
</evidence>
<dbReference type="InterPro" id="IPR014776">
    <property type="entry name" value="4pyrrole_Mease_sub2"/>
</dbReference>
<evidence type="ECO:0000256" key="3">
    <source>
        <dbReference type="ARBA" id="ARBA00006729"/>
    </source>
</evidence>
<dbReference type="CDD" id="cd11647">
    <property type="entry name" value="DHP5_DphB"/>
    <property type="match status" value="1"/>
</dbReference>
<dbReference type="OMA" id="HNASIMS"/>
<protein>
    <recommendedName>
        <fullName evidence="4">diphthine methyl ester synthase</fullName>
        <ecNumber evidence="4">2.1.1.314</ecNumber>
    </recommendedName>
</protein>
<evidence type="ECO:0000256" key="6">
    <source>
        <dbReference type="ARBA" id="ARBA00022679"/>
    </source>
</evidence>
<dbReference type="EMBL" id="JAGTXO010000001">
    <property type="protein sequence ID" value="KAG8470460.1"/>
    <property type="molecule type" value="Genomic_DNA"/>
</dbReference>
<dbReference type="Gene3D" id="3.40.1010.10">
    <property type="entry name" value="Cobalt-precorrin-4 Transmethylase, Domain 1"/>
    <property type="match status" value="1"/>
</dbReference>
<keyword evidence="6" id="KW-0808">Transferase</keyword>
<dbReference type="Proteomes" id="UP000751190">
    <property type="component" value="Unassembled WGS sequence"/>
</dbReference>
<organism evidence="11 12">
    <name type="scientific">Diacronema lutheri</name>
    <name type="common">Unicellular marine alga</name>
    <name type="synonym">Monochrysis lutheri</name>
    <dbReference type="NCBI Taxonomy" id="2081491"/>
    <lineage>
        <taxon>Eukaryota</taxon>
        <taxon>Haptista</taxon>
        <taxon>Haptophyta</taxon>
        <taxon>Pavlovophyceae</taxon>
        <taxon>Pavlovales</taxon>
        <taxon>Pavlovaceae</taxon>
        <taxon>Diacronema</taxon>
    </lineage>
</organism>
<feature type="binding site" evidence="9">
    <location>
        <position position="163"/>
    </location>
    <ligand>
        <name>S-adenosyl-L-methionine</name>
        <dbReference type="ChEBI" id="CHEBI:59789"/>
    </ligand>
</feature>
<dbReference type="UniPathway" id="UPA00559"/>
<sequence>MLYLIGLGLADEKDITMRGVEALKRCGKVYLEAYTSILTVGKERFEEAYGVKIEIADREMVESGFDEVLATGCEEHVALLVVGDPFGATTHADLVLRARKLGIRVEIVHNASIMNAVGCCGLSLYRYGETISIPYFTETWRPDSFYDRLVSNRRCGLHTLCLLDIKVKEPTLDSLARGKPVYMPPRFMTVNTALEQLLEIEASRQEGACTAESLCIGVARIGCADQRIVAGSARELLAVDFGAPLHSLVIVGDAHPLELELLEGFSASASGAPSTEPAQSQ</sequence>
<dbReference type="InterPro" id="IPR014777">
    <property type="entry name" value="4pyrrole_Mease_sub1"/>
</dbReference>
<feature type="domain" description="Tetrapyrrole methylase" evidence="10">
    <location>
        <begin position="1"/>
        <end position="236"/>
    </location>
</feature>
<feature type="binding site" evidence="9">
    <location>
        <begin position="112"/>
        <end position="113"/>
    </location>
    <ligand>
        <name>S-adenosyl-L-methionine</name>
        <dbReference type="ChEBI" id="CHEBI:59789"/>
    </ligand>
</feature>
<evidence type="ECO:0000256" key="8">
    <source>
        <dbReference type="ARBA" id="ARBA00048752"/>
    </source>
</evidence>
<keyword evidence="12" id="KW-1185">Reference proteome</keyword>
<evidence type="ECO:0000259" key="10">
    <source>
        <dbReference type="Pfam" id="PF00590"/>
    </source>
</evidence>
<keyword evidence="5" id="KW-0489">Methyltransferase</keyword>
<dbReference type="NCBIfam" id="TIGR00522">
    <property type="entry name" value="dph5"/>
    <property type="match status" value="1"/>
</dbReference>
<comment type="caution">
    <text evidence="11">The sequence shown here is derived from an EMBL/GenBank/DDBJ whole genome shotgun (WGS) entry which is preliminary data.</text>
</comment>
<feature type="binding site" evidence="9">
    <location>
        <position position="246"/>
    </location>
    <ligand>
        <name>S-adenosyl-L-methionine</name>
        <dbReference type="ChEBI" id="CHEBI:59789"/>
    </ligand>
</feature>
<comment type="function">
    <text evidence="1">S-adenosyl-L-methionine-dependent methyltransferase that catalyzes four methylations of the modified target histidine residue in translation elongation factor 2 (EF-2), to form an intermediate called diphthine methyl ester. The four successive methylation reactions represent the second step of diphthamide biosynthesis.</text>
</comment>
<feature type="binding site" evidence="9">
    <location>
        <position position="9"/>
    </location>
    <ligand>
        <name>S-adenosyl-L-methionine</name>
        <dbReference type="ChEBI" id="CHEBI:59789"/>
    </ligand>
</feature>
<dbReference type="InterPro" id="IPR000878">
    <property type="entry name" value="4pyrrol_Mease"/>
</dbReference>
<reference evidence="11" key="1">
    <citation type="submission" date="2021-05" db="EMBL/GenBank/DDBJ databases">
        <title>The genome of the haptophyte Pavlova lutheri (Diacronema luteri, Pavlovales) - a model for lipid biosynthesis in eukaryotic algae.</title>
        <authorList>
            <person name="Hulatt C.J."/>
            <person name="Posewitz M.C."/>
        </authorList>
    </citation>
    <scope>NUCLEOTIDE SEQUENCE</scope>
    <source>
        <strain evidence="11">NIVA-4/92</strain>
    </source>
</reference>
<evidence type="ECO:0000256" key="2">
    <source>
        <dbReference type="ARBA" id="ARBA00005156"/>
    </source>
</evidence>
<feature type="binding site" evidence="9">
    <location>
        <position position="87"/>
    </location>
    <ligand>
        <name>S-adenosyl-L-methionine</name>
        <dbReference type="ChEBI" id="CHEBI:59789"/>
    </ligand>
</feature>
<dbReference type="GO" id="GO:0032259">
    <property type="term" value="P:methylation"/>
    <property type="evidence" value="ECO:0007669"/>
    <property type="project" value="UniProtKB-KW"/>
</dbReference>
<dbReference type="InterPro" id="IPR004551">
    <property type="entry name" value="Dphthn_synthase"/>
</dbReference>
<dbReference type="InterPro" id="IPR035996">
    <property type="entry name" value="4pyrrol_Methylase_sf"/>
</dbReference>